<sequence>MSCRACDTVVSPTKKINCNNCDQPYHRKCIPNHDSITNKNAWTCDRCDLIKVNNKNLTIRKKNDLRTTNNDVNYYELTDINRIFLKLDKLVEKVNFIEKSIQFFSDKIDDYGVKIQSIADQILNFDIKIKILESNHTNTLNRVEVLEFKININ</sequence>
<keyword evidence="1" id="KW-0479">Metal-binding</keyword>
<evidence type="ECO:0000256" key="4">
    <source>
        <dbReference type="PROSITE-ProRule" id="PRU00146"/>
    </source>
</evidence>
<dbReference type="InterPro" id="IPR013083">
    <property type="entry name" value="Znf_RING/FYVE/PHD"/>
</dbReference>
<gene>
    <name evidence="6" type="ORF">FWK35_00036226</name>
</gene>
<evidence type="ECO:0000313" key="7">
    <source>
        <dbReference type="Proteomes" id="UP000478052"/>
    </source>
</evidence>
<evidence type="ECO:0000256" key="3">
    <source>
        <dbReference type="ARBA" id="ARBA00022833"/>
    </source>
</evidence>
<proteinExistence type="predicted"/>
<evidence type="ECO:0000256" key="2">
    <source>
        <dbReference type="ARBA" id="ARBA00022771"/>
    </source>
</evidence>
<dbReference type="PROSITE" id="PS50016">
    <property type="entry name" value="ZF_PHD_2"/>
    <property type="match status" value="1"/>
</dbReference>
<reference evidence="6 7" key="1">
    <citation type="submission" date="2019-08" db="EMBL/GenBank/DDBJ databases">
        <title>Whole genome of Aphis craccivora.</title>
        <authorList>
            <person name="Voronova N.V."/>
            <person name="Shulinski R.S."/>
            <person name="Bandarenka Y.V."/>
            <person name="Zhorov D.G."/>
            <person name="Warner D."/>
        </authorList>
    </citation>
    <scope>NUCLEOTIDE SEQUENCE [LARGE SCALE GENOMIC DNA]</scope>
    <source>
        <strain evidence="6">180601</strain>
        <tissue evidence="6">Whole Body</tissue>
    </source>
</reference>
<feature type="domain" description="PHD-type" evidence="5">
    <location>
        <begin position="1"/>
        <end position="50"/>
    </location>
</feature>
<dbReference type="Gene3D" id="3.30.40.10">
    <property type="entry name" value="Zinc/RING finger domain, C3HC4 (zinc finger)"/>
    <property type="match status" value="1"/>
</dbReference>
<keyword evidence="2 4" id="KW-0863">Zinc-finger</keyword>
<dbReference type="Pfam" id="PF00628">
    <property type="entry name" value="PHD"/>
    <property type="match status" value="1"/>
</dbReference>
<keyword evidence="7" id="KW-1185">Reference proteome</keyword>
<keyword evidence="3" id="KW-0862">Zinc</keyword>
<dbReference type="GO" id="GO:0008270">
    <property type="term" value="F:zinc ion binding"/>
    <property type="evidence" value="ECO:0007669"/>
    <property type="project" value="UniProtKB-KW"/>
</dbReference>
<organism evidence="6 7">
    <name type="scientific">Aphis craccivora</name>
    <name type="common">Cowpea aphid</name>
    <dbReference type="NCBI Taxonomy" id="307492"/>
    <lineage>
        <taxon>Eukaryota</taxon>
        <taxon>Metazoa</taxon>
        <taxon>Ecdysozoa</taxon>
        <taxon>Arthropoda</taxon>
        <taxon>Hexapoda</taxon>
        <taxon>Insecta</taxon>
        <taxon>Pterygota</taxon>
        <taxon>Neoptera</taxon>
        <taxon>Paraneoptera</taxon>
        <taxon>Hemiptera</taxon>
        <taxon>Sternorrhyncha</taxon>
        <taxon>Aphidomorpha</taxon>
        <taxon>Aphidoidea</taxon>
        <taxon>Aphididae</taxon>
        <taxon>Aphidini</taxon>
        <taxon>Aphis</taxon>
        <taxon>Aphis</taxon>
    </lineage>
</organism>
<name>A0A6G0VU08_APHCR</name>
<evidence type="ECO:0000313" key="6">
    <source>
        <dbReference type="EMBL" id="KAF0709552.1"/>
    </source>
</evidence>
<dbReference type="PROSITE" id="PS01359">
    <property type="entry name" value="ZF_PHD_1"/>
    <property type="match status" value="1"/>
</dbReference>
<dbReference type="OrthoDB" id="7479450at2759"/>
<dbReference type="InterPro" id="IPR019786">
    <property type="entry name" value="Zinc_finger_PHD-type_CS"/>
</dbReference>
<dbReference type="SUPFAM" id="SSF57903">
    <property type="entry name" value="FYVE/PHD zinc finger"/>
    <property type="match status" value="1"/>
</dbReference>
<dbReference type="EMBL" id="VUJU01011883">
    <property type="protein sequence ID" value="KAF0709552.1"/>
    <property type="molecule type" value="Genomic_DNA"/>
</dbReference>
<comment type="caution">
    <text evidence="6">The sequence shown here is derived from an EMBL/GenBank/DDBJ whole genome shotgun (WGS) entry which is preliminary data.</text>
</comment>
<dbReference type="InterPro" id="IPR011011">
    <property type="entry name" value="Znf_FYVE_PHD"/>
</dbReference>
<dbReference type="Proteomes" id="UP000478052">
    <property type="component" value="Unassembled WGS sequence"/>
</dbReference>
<accession>A0A6G0VU08</accession>
<dbReference type="AlphaFoldDB" id="A0A6G0VU08"/>
<protein>
    <submittedName>
        <fullName evidence="6">Orthodenticle protein</fullName>
    </submittedName>
</protein>
<evidence type="ECO:0000259" key="5">
    <source>
        <dbReference type="PROSITE" id="PS50016"/>
    </source>
</evidence>
<evidence type="ECO:0000256" key="1">
    <source>
        <dbReference type="ARBA" id="ARBA00022723"/>
    </source>
</evidence>
<dbReference type="InterPro" id="IPR019787">
    <property type="entry name" value="Znf_PHD-finger"/>
</dbReference>